<proteinExistence type="predicted"/>
<organism evidence="1 2">
    <name type="scientific">Larimichthys crocea</name>
    <name type="common">Large yellow croaker</name>
    <name type="synonym">Pseudosciaena crocea</name>
    <dbReference type="NCBI Taxonomy" id="215358"/>
    <lineage>
        <taxon>Eukaryota</taxon>
        <taxon>Metazoa</taxon>
        <taxon>Chordata</taxon>
        <taxon>Craniata</taxon>
        <taxon>Vertebrata</taxon>
        <taxon>Euteleostomi</taxon>
        <taxon>Actinopterygii</taxon>
        <taxon>Neopterygii</taxon>
        <taxon>Teleostei</taxon>
        <taxon>Neoteleostei</taxon>
        <taxon>Acanthomorphata</taxon>
        <taxon>Eupercaria</taxon>
        <taxon>Sciaenidae</taxon>
        <taxon>Larimichthys</taxon>
    </lineage>
</organism>
<dbReference type="EMBL" id="CM011676">
    <property type="protein sequence ID" value="TMS20917.1"/>
    <property type="molecule type" value="Genomic_DNA"/>
</dbReference>
<reference evidence="1" key="1">
    <citation type="submission" date="2018-11" db="EMBL/GenBank/DDBJ databases">
        <title>The sequence and de novo assembly of Larimichthys crocea genome using PacBio and Hi-C technologies.</title>
        <authorList>
            <person name="Xu P."/>
            <person name="Chen B."/>
            <person name="Zhou Z."/>
            <person name="Ke Q."/>
            <person name="Wu Y."/>
            <person name="Bai H."/>
            <person name="Pu F."/>
        </authorList>
    </citation>
    <scope>NUCLEOTIDE SEQUENCE</scope>
    <source>
        <tissue evidence="1">Muscle</tissue>
    </source>
</reference>
<gene>
    <name evidence="1" type="ORF">E3U43_014890</name>
</gene>
<keyword evidence="2" id="KW-1185">Reference proteome</keyword>
<evidence type="ECO:0000313" key="1">
    <source>
        <dbReference type="EMBL" id="TMS20917.1"/>
    </source>
</evidence>
<comment type="caution">
    <text evidence="1">The sequence shown here is derived from an EMBL/GenBank/DDBJ whole genome shotgun (WGS) entry which is preliminary data.</text>
</comment>
<evidence type="ECO:0000313" key="2">
    <source>
        <dbReference type="Proteomes" id="UP000793456"/>
    </source>
</evidence>
<protein>
    <submittedName>
        <fullName evidence="1">Uncharacterized protein</fullName>
    </submittedName>
</protein>
<accession>A0ACD3RMT0</accession>
<dbReference type="Proteomes" id="UP000793456">
    <property type="component" value="Chromosome III"/>
</dbReference>
<name>A0ACD3RMT0_LARCR</name>
<sequence>MAVQKKTFTKWMNSVFTKNGDRVELTDVYTELKTGVALIRLLELISKETLPAPSRGKLRVHNLENNSIAISFLKTKIRVDLIGPENVVDGDRTLILGLLWIIILRFQIGPINLDEAGGGGSVAHRSAKEALLIWCQMKTAGYNGVDVQDFSSSWRNGLAFNALIHAHRPDLFDYHRLHGDDPRRNLEHAFSLAERQFGIMQLLEVEDIVVPHPDEKSIMTYVSLYYHYFSKMKQGQTIQKRLAKIVGLLMELDDMKVQYERLVSDLLHWIKTKVVQLNDRRFPNSVRELQKLMTAFKTYRTVEKPPKYQERGAIEAHLFSLKTQLAANNQWAYNPPDGKTLGDIEKSWVLLERAEHERERALQEALLRLENLEQLAQKFERKAALRDGYLEDTLRLLRRQDIRGLSTLEEAQAAGRRLEALATDALAREPRFSALRDMAETVERGNYHGKEQIIRSILRDIELVSQELKELQSQASSSELGKQLAEVESLLQKQDLLEAQISAHGETIAVISSTTLKVKVRDGQQIQSRVRALDTQYKSLVSHSSNRRRQLEAQLRLFEFFYDCEELEAWLYEHWLRLQTSGLGRDLNQIQLSQHKHKILEAELQAQESLYQGVQGRGQDLLSKQSQMNQRAIQKWIRTLKKQWGHLIDDATGRRNRLEAAAAIKQYFADVAEANSWLGDRKPLLTSEDHGKDESSTTALLQRHLRIEKEMAAYGSEIKRLSEQARSAAQLTALTEEPQQSKMIQYSDSSGDEEGPGAVTSPPPSARAVRSSGSSPSQSESSMAKVRFRYKRGQFPWDRNEVLTIISTESDGDRVLARDSQGNQQLIPKTYLMLMPATAPPPMPPASTNGVTESPIRKLSRPRRSRSMRRGTAEIQTTTLPDPQYQRDTVEGTQASLDQDYNSLYKLVKLKLRSLEETLRLHRFSNSCQEFESWMEDKENVLNTFSIDADNLGVVQAKYENFLTELASGRGQLDDIIRMAEELVKSRHSKHREIKDRQRKVSSRWDQIQRLKEEKAHELLSTADVQSFLQSCEEAKAQLQDQLSGFDTVDVGCSSFTLQAEEKNQAQAIRDIQTLEAKIAYLKSVAKMYVSDLELLVTSFV</sequence>